<evidence type="ECO:0000256" key="5">
    <source>
        <dbReference type="ARBA" id="ARBA00017386"/>
    </source>
</evidence>
<sequence>MEPSRADFCHPFQPYDIQLQFMKDLYLAIDEGKVGIFESPTGTGKSLSLICGSLTWLRDHERSVLEGSSGNVEPGDDPDWMIDADRQERRRAVLQHREELERRLSEVRRQAIARRKRLSNQVRSSKKLRTHQPEILDSAAGTGDFDFLPEECDSDVVAEGNGYPGPAKDHDVLSANTQVLLAKLNGVKRPVEQISASKGTRIIFCSRTHSQLTQFVKELRRVKPPLSITPLDENGVDESLPLQEEVVKHLCLGSRKNLCINHKVSRLGSVAAINERCLDLQKPGVPEERKCPFLPKKDNEDLIDSFRDHALAEVHDIEDLSNIGRSMGVCPYYASRAAIDSTEILTLPYPLLLQKSAREALGVSVKDHVVIIDEAHNLMDAITDTYSCSVSLHQVETATSQVMVYVQKFKDRLKGQNRMYITQLIRLLNSIADSLRSTASNTRENEAIITSGQLLSGKGVDQIQPHKLIRYLQESKLAHKIEEYIQYTDEAAKGGVNNPHDRGALQALQSFIAVLMNPSSEGRFFFSRDEDGRMHARYALLDPREHFRDIVEEARAVILAGGTMSPMSDYKDHLLSYLPPDRLRAFSFGHVVPRENIFAQSVSTGPSGVEFDFTFAKRKSEKTLIELGRMFIRACQVIPDGVVAFFPSYDFLNHVVTVWKRARLSPSTHPNAHNTSAQPSSSSVSIFSTLNAIKPIFYEKPKEDRSRHQAEKSSPQTQTTQPGPTTTTTTTTPPHRASSSLLPPPPSQESLLQSYTRTIDQYQTRSSANDPNPNPKPNGALLLSVTSGTLSEGINFSDRLARAVIAVGLPYPNPYSAEWKAKLQHVEQSYLQTHQQHHHPNNPNPNPNNTTTGGAHTPAAWWQPAARKRTTTRTRRCAPSTRSSARHPASERLRRHSPGRSTLGEGRGRVRAIARLDSCGYG</sequence>
<dbReference type="FunFam" id="3.40.50.300:FF:002774">
    <property type="entry name" value="ATP-dependent DNA helicase chl1"/>
    <property type="match status" value="1"/>
</dbReference>
<dbReference type="GO" id="GO:0003677">
    <property type="term" value="F:DNA binding"/>
    <property type="evidence" value="ECO:0007669"/>
    <property type="project" value="UniProtKB-KW"/>
</dbReference>
<dbReference type="GO" id="GO:0051536">
    <property type="term" value="F:iron-sulfur cluster binding"/>
    <property type="evidence" value="ECO:0007669"/>
    <property type="project" value="UniProtKB-KW"/>
</dbReference>
<dbReference type="EMBL" id="JAACFV010000113">
    <property type="protein sequence ID" value="KAF7505282.1"/>
    <property type="molecule type" value="Genomic_DNA"/>
</dbReference>
<comment type="function">
    <text evidence="21">ATP-dependent DNA helicase important for chromosome transmission and normal cell cycle progression in G(2)/M. May have a role in changing DNA topology to allow the loading of proteins involved in maintaining sister chromatid cohesion in the vicinity of the centromeres. Has a specific role in chromosome segregation during meiosis II.</text>
</comment>
<comment type="similarity">
    <text evidence="3">Belongs to the DEAD box helicase family. DEAH subfamily. DDX11/CHL1 sub-subfamily.</text>
</comment>
<evidence type="ECO:0000313" key="27">
    <source>
        <dbReference type="Proteomes" id="UP000606974"/>
    </source>
</evidence>
<keyword evidence="6" id="KW-0479">Metal-binding</keyword>
<dbReference type="InterPro" id="IPR045028">
    <property type="entry name" value="DinG/Rad3-like"/>
</dbReference>
<dbReference type="InterPro" id="IPR014013">
    <property type="entry name" value="Helic_SF1/SF2_ATP-bd_DinG/Rad3"/>
</dbReference>
<keyword evidence="16" id="KW-0131">Cell cycle</keyword>
<evidence type="ECO:0000256" key="1">
    <source>
        <dbReference type="ARBA" id="ARBA00001966"/>
    </source>
</evidence>
<dbReference type="InterPro" id="IPR006555">
    <property type="entry name" value="ATP-dep_Helicase_C"/>
</dbReference>
<dbReference type="GO" id="GO:0046872">
    <property type="term" value="F:metal ion binding"/>
    <property type="evidence" value="ECO:0007669"/>
    <property type="project" value="UniProtKB-KW"/>
</dbReference>
<evidence type="ECO:0000256" key="22">
    <source>
        <dbReference type="ARBA" id="ARBA00048954"/>
    </source>
</evidence>
<dbReference type="AlphaFoldDB" id="A0A8H7ADW6"/>
<dbReference type="Pfam" id="PF06733">
    <property type="entry name" value="DEAD_2"/>
    <property type="match status" value="1"/>
</dbReference>
<evidence type="ECO:0000256" key="19">
    <source>
        <dbReference type="ARBA" id="ARBA00044998"/>
    </source>
</evidence>
<evidence type="ECO:0000256" key="3">
    <source>
        <dbReference type="ARBA" id="ARBA00008435"/>
    </source>
</evidence>
<evidence type="ECO:0000256" key="14">
    <source>
        <dbReference type="ARBA" id="ARBA00023235"/>
    </source>
</evidence>
<keyword evidence="10" id="KW-0067">ATP-binding</keyword>
<keyword evidence="15" id="KW-0539">Nucleus</keyword>
<dbReference type="InterPro" id="IPR006554">
    <property type="entry name" value="Helicase-like_DEXD_c2"/>
</dbReference>
<dbReference type="PROSITE" id="PS00690">
    <property type="entry name" value="DEAH_ATP_HELICASE"/>
    <property type="match status" value="1"/>
</dbReference>
<evidence type="ECO:0000256" key="17">
    <source>
        <dbReference type="ARBA" id="ARBA00029709"/>
    </source>
</evidence>
<dbReference type="GO" id="GO:0005524">
    <property type="term" value="F:ATP binding"/>
    <property type="evidence" value="ECO:0007669"/>
    <property type="project" value="UniProtKB-KW"/>
</dbReference>
<evidence type="ECO:0000256" key="16">
    <source>
        <dbReference type="ARBA" id="ARBA00023306"/>
    </source>
</evidence>
<dbReference type="EC" id="5.6.2.3" evidence="18"/>
<evidence type="ECO:0000256" key="7">
    <source>
        <dbReference type="ARBA" id="ARBA00022741"/>
    </source>
</evidence>
<dbReference type="GO" id="GO:0006139">
    <property type="term" value="P:nucleobase-containing compound metabolic process"/>
    <property type="evidence" value="ECO:0007669"/>
    <property type="project" value="InterPro"/>
</dbReference>
<dbReference type="InterPro" id="IPR002464">
    <property type="entry name" value="DNA/RNA_helicase_DEAH_CS"/>
</dbReference>
<dbReference type="GO" id="GO:0043139">
    <property type="term" value="F:5'-3' DNA helicase activity"/>
    <property type="evidence" value="ECO:0007669"/>
    <property type="project" value="UniProtKB-EC"/>
</dbReference>
<evidence type="ECO:0000256" key="6">
    <source>
        <dbReference type="ARBA" id="ARBA00022723"/>
    </source>
</evidence>
<gene>
    <name evidence="26" type="ORF">GJ744_001069</name>
</gene>
<dbReference type="PROSITE" id="PS51193">
    <property type="entry name" value="HELICASE_ATP_BIND_2"/>
    <property type="match status" value="1"/>
</dbReference>
<dbReference type="GO" id="GO:0034085">
    <property type="term" value="P:establishment of sister chromatid cohesion"/>
    <property type="evidence" value="ECO:0007669"/>
    <property type="project" value="TreeGrafter"/>
</dbReference>
<dbReference type="PANTHER" id="PTHR11472">
    <property type="entry name" value="DNA REPAIR DEAD HELICASE RAD3/XP-D SUBFAMILY MEMBER"/>
    <property type="match status" value="1"/>
</dbReference>
<comment type="caution">
    <text evidence="26">The sequence shown here is derived from an EMBL/GenBank/DDBJ whole genome shotgun (WGS) entry which is preliminary data.</text>
</comment>
<evidence type="ECO:0000256" key="24">
    <source>
        <dbReference type="SAM" id="MobiDB-lite"/>
    </source>
</evidence>
<evidence type="ECO:0000256" key="11">
    <source>
        <dbReference type="ARBA" id="ARBA00023004"/>
    </source>
</evidence>
<organism evidence="26 27">
    <name type="scientific">Endocarpon pusillum</name>
    <dbReference type="NCBI Taxonomy" id="364733"/>
    <lineage>
        <taxon>Eukaryota</taxon>
        <taxon>Fungi</taxon>
        <taxon>Dikarya</taxon>
        <taxon>Ascomycota</taxon>
        <taxon>Pezizomycotina</taxon>
        <taxon>Eurotiomycetes</taxon>
        <taxon>Chaetothyriomycetidae</taxon>
        <taxon>Verrucariales</taxon>
        <taxon>Verrucariaceae</taxon>
        <taxon>Endocarpon</taxon>
    </lineage>
</organism>
<keyword evidence="27" id="KW-1185">Reference proteome</keyword>
<keyword evidence="14" id="KW-0413">Isomerase</keyword>
<protein>
    <recommendedName>
        <fullName evidence="5">ATP-dependent DNA helicase CHL1</fullName>
        <ecNumber evidence="18">5.6.2.3</ecNumber>
    </recommendedName>
    <alternativeName>
        <fullName evidence="4">ATP-dependent DNA helicase chl1</fullName>
    </alternativeName>
    <alternativeName>
        <fullName evidence="17">Chromosome loss protein 1</fullName>
    </alternativeName>
    <alternativeName>
        <fullName evidence="19 20">DNA 5'-3' helicase CHL1</fullName>
    </alternativeName>
</protein>
<dbReference type="InterPro" id="IPR027417">
    <property type="entry name" value="P-loop_NTPase"/>
</dbReference>
<dbReference type="SMART" id="SM00488">
    <property type="entry name" value="DEXDc2"/>
    <property type="match status" value="1"/>
</dbReference>
<feature type="compositionally biased region" description="Low complexity" evidence="24">
    <location>
        <begin position="715"/>
        <end position="741"/>
    </location>
</feature>
<keyword evidence="13" id="KW-0238">DNA-binding</keyword>
<dbReference type="OrthoDB" id="267079at2759"/>
<comment type="catalytic activity">
    <reaction evidence="22">
        <text>ATP + H2O = ADP + phosphate + H(+)</text>
        <dbReference type="Rhea" id="RHEA:13065"/>
        <dbReference type="ChEBI" id="CHEBI:15377"/>
        <dbReference type="ChEBI" id="CHEBI:15378"/>
        <dbReference type="ChEBI" id="CHEBI:30616"/>
        <dbReference type="ChEBI" id="CHEBI:43474"/>
        <dbReference type="ChEBI" id="CHEBI:456216"/>
        <dbReference type="EC" id="5.6.2.3"/>
    </reaction>
</comment>
<dbReference type="GO" id="GO:0016818">
    <property type="term" value="F:hydrolase activity, acting on acid anhydrides, in phosphorus-containing anhydrides"/>
    <property type="evidence" value="ECO:0007669"/>
    <property type="project" value="InterPro"/>
</dbReference>
<keyword evidence="12" id="KW-0411">Iron-sulfur</keyword>
<feature type="compositionally biased region" description="Low complexity" evidence="24">
    <location>
        <begin position="847"/>
        <end position="860"/>
    </location>
</feature>
<feature type="compositionally biased region" description="Basic and acidic residues" evidence="24">
    <location>
        <begin position="699"/>
        <end position="711"/>
    </location>
</feature>
<comment type="cofactor">
    <cofactor evidence="1">
        <name>[4Fe-4S] cluster</name>
        <dbReference type="ChEBI" id="CHEBI:49883"/>
    </cofactor>
</comment>
<dbReference type="InterPro" id="IPR010614">
    <property type="entry name" value="RAD3-like_helicase_DEAD"/>
</dbReference>
<evidence type="ECO:0000256" key="8">
    <source>
        <dbReference type="ARBA" id="ARBA00022801"/>
    </source>
</evidence>
<dbReference type="Pfam" id="PF13307">
    <property type="entry name" value="Helicase_C_2"/>
    <property type="match status" value="1"/>
</dbReference>
<evidence type="ECO:0000259" key="25">
    <source>
        <dbReference type="PROSITE" id="PS51193"/>
    </source>
</evidence>
<dbReference type="SMART" id="SM00491">
    <property type="entry name" value="HELICc2"/>
    <property type="match status" value="1"/>
</dbReference>
<evidence type="ECO:0000256" key="9">
    <source>
        <dbReference type="ARBA" id="ARBA00022806"/>
    </source>
</evidence>
<feature type="domain" description="Helicase ATP-binding" evidence="25">
    <location>
        <begin position="4"/>
        <end position="425"/>
    </location>
</feature>
<keyword evidence="23" id="KW-0175">Coiled coil</keyword>
<name>A0A8H7ADW6_9EURO</name>
<dbReference type="SUPFAM" id="SSF52540">
    <property type="entry name" value="P-loop containing nucleoside triphosphate hydrolases"/>
    <property type="match status" value="1"/>
</dbReference>
<dbReference type="Gene3D" id="3.40.50.300">
    <property type="entry name" value="P-loop containing nucleotide triphosphate hydrolases"/>
    <property type="match status" value="3"/>
</dbReference>
<keyword evidence="7" id="KW-0547">Nucleotide-binding</keyword>
<feature type="region of interest" description="Disordered" evidence="24">
    <location>
        <begin position="829"/>
        <end position="906"/>
    </location>
</feature>
<evidence type="ECO:0000256" key="21">
    <source>
        <dbReference type="ARBA" id="ARBA00045702"/>
    </source>
</evidence>
<evidence type="ECO:0000256" key="10">
    <source>
        <dbReference type="ARBA" id="ARBA00022840"/>
    </source>
</evidence>
<evidence type="ECO:0000256" key="23">
    <source>
        <dbReference type="SAM" id="Coils"/>
    </source>
</evidence>
<feature type="coiled-coil region" evidence="23">
    <location>
        <begin position="90"/>
        <end position="117"/>
    </location>
</feature>
<evidence type="ECO:0000256" key="20">
    <source>
        <dbReference type="ARBA" id="ARBA00045008"/>
    </source>
</evidence>
<keyword evidence="11" id="KW-0408">Iron</keyword>
<reference evidence="26" key="1">
    <citation type="submission" date="2020-02" db="EMBL/GenBank/DDBJ databases">
        <authorList>
            <person name="Palmer J.M."/>
        </authorList>
    </citation>
    <scope>NUCLEOTIDE SEQUENCE</scope>
    <source>
        <strain evidence="26">EPUS1.4</strain>
        <tissue evidence="26">Thallus</tissue>
    </source>
</reference>
<proteinExistence type="inferred from homology"/>
<evidence type="ECO:0000256" key="12">
    <source>
        <dbReference type="ARBA" id="ARBA00023014"/>
    </source>
</evidence>
<comment type="subcellular location">
    <subcellularLocation>
        <location evidence="2">Nucleus</location>
    </subcellularLocation>
</comment>
<evidence type="ECO:0000256" key="4">
    <source>
        <dbReference type="ARBA" id="ARBA00016387"/>
    </source>
</evidence>
<dbReference type="PANTHER" id="PTHR11472:SF41">
    <property type="entry name" value="ATP-DEPENDENT DNA HELICASE DDX11-RELATED"/>
    <property type="match status" value="1"/>
</dbReference>
<keyword evidence="8" id="KW-0378">Hydrolase</keyword>
<keyword evidence="9" id="KW-0347">Helicase</keyword>
<evidence type="ECO:0000256" key="13">
    <source>
        <dbReference type="ARBA" id="ARBA00023125"/>
    </source>
</evidence>
<accession>A0A8H7ADW6</accession>
<evidence type="ECO:0000256" key="2">
    <source>
        <dbReference type="ARBA" id="ARBA00004123"/>
    </source>
</evidence>
<dbReference type="Proteomes" id="UP000606974">
    <property type="component" value="Unassembled WGS sequence"/>
</dbReference>
<dbReference type="GO" id="GO:0005634">
    <property type="term" value="C:nucleus"/>
    <property type="evidence" value="ECO:0007669"/>
    <property type="project" value="UniProtKB-SubCell"/>
</dbReference>
<evidence type="ECO:0000313" key="26">
    <source>
        <dbReference type="EMBL" id="KAF7505282.1"/>
    </source>
</evidence>
<feature type="compositionally biased region" description="Basic residues" evidence="24">
    <location>
        <begin position="866"/>
        <end position="876"/>
    </location>
</feature>
<evidence type="ECO:0000256" key="15">
    <source>
        <dbReference type="ARBA" id="ARBA00023242"/>
    </source>
</evidence>
<evidence type="ECO:0000256" key="18">
    <source>
        <dbReference type="ARBA" id="ARBA00044969"/>
    </source>
</evidence>
<feature type="region of interest" description="Disordered" evidence="24">
    <location>
        <begin position="699"/>
        <end position="750"/>
    </location>
</feature>